<dbReference type="Gene3D" id="3.10.20.440">
    <property type="entry name" value="2Fe-2S iron-sulphur cluster binding domain, sarcosine oxidase, alpha subunit, N-terminal domain"/>
    <property type="match status" value="1"/>
</dbReference>
<gene>
    <name evidence="2" type="ORF">E2553_39645</name>
</gene>
<reference evidence="2 3" key="1">
    <citation type="submission" date="2019-03" db="EMBL/GenBank/DDBJ databases">
        <title>Complete Genome Sequence of Paraburkholderia dipogonis ICMP 19430T, a Nitrogen-fixing Symbiont of the South African Invasive Legume Dipogon lignosus in New Zealand.</title>
        <authorList>
            <person name="De Meyer S.E."/>
        </authorList>
    </citation>
    <scope>NUCLEOTIDE SEQUENCE [LARGE SCALE GENOMIC DNA]</scope>
    <source>
        <strain evidence="2 3">ICMP 19430</strain>
    </source>
</reference>
<dbReference type="InterPro" id="IPR036010">
    <property type="entry name" value="2Fe-2S_ferredoxin-like_sf"/>
</dbReference>
<keyword evidence="1" id="KW-0560">Oxidoreductase</keyword>
<dbReference type="AlphaFoldDB" id="A0A4Y8MJH6"/>
<dbReference type="Proteomes" id="UP000297385">
    <property type="component" value="Unassembled WGS sequence"/>
</dbReference>
<evidence type="ECO:0000256" key="1">
    <source>
        <dbReference type="ARBA" id="ARBA00023002"/>
    </source>
</evidence>
<dbReference type="GO" id="GO:0016491">
    <property type="term" value="F:oxidoreductase activity"/>
    <property type="evidence" value="ECO:0007669"/>
    <property type="project" value="UniProtKB-KW"/>
</dbReference>
<dbReference type="SUPFAM" id="SSF54292">
    <property type="entry name" value="2Fe-2S ferredoxin-like"/>
    <property type="match status" value="1"/>
</dbReference>
<accession>A0A4Y8MJH6</accession>
<organism evidence="2 3">
    <name type="scientific">Paraburkholderia dipogonis</name>
    <dbReference type="NCBI Taxonomy" id="1211383"/>
    <lineage>
        <taxon>Bacteria</taxon>
        <taxon>Pseudomonadati</taxon>
        <taxon>Pseudomonadota</taxon>
        <taxon>Betaproteobacteria</taxon>
        <taxon>Burkholderiales</taxon>
        <taxon>Burkholderiaceae</taxon>
        <taxon>Paraburkholderia</taxon>
    </lineage>
</organism>
<evidence type="ECO:0000313" key="2">
    <source>
        <dbReference type="EMBL" id="TFE37544.1"/>
    </source>
</evidence>
<evidence type="ECO:0000313" key="3">
    <source>
        <dbReference type="Proteomes" id="UP000297385"/>
    </source>
</evidence>
<dbReference type="GO" id="GO:0051536">
    <property type="term" value="F:iron-sulfur cluster binding"/>
    <property type="evidence" value="ECO:0007669"/>
    <property type="project" value="InterPro"/>
</dbReference>
<comment type="caution">
    <text evidence="2">The sequence shown here is derived from an EMBL/GenBank/DDBJ whole genome shotgun (WGS) entry which is preliminary data.</text>
</comment>
<protein>
    <submittedName>
        <fullName evidence="2">(2Fe-2S)-binding protein</fullName>
    </submittedName>
</protein>
<dbReference type="Pfam" id="PF13510">
    <property type="entry name" value="Fer2_4"/>
    <property type="match status" value="1"/>
</dbReference>
<name>A0A4Y8MJH6_9BURK</name>
<dbReference type="RefSeq" id="WP_134466070.1">
    <property type="nucleotide sequence ID" value="NZ_JBHMFL010000057.1"/>
</dbReference>
<dbReference type="EMBL" id="SNVI01000005">
    <property type="protein sequence ID" value="TFE37544.1"/>
    <property type="molecule type" value="Genomic_DNA"/>
</dbReference>
<sequence>MNGRFDRLGETGRERVRPTMDGQPIEALVGDTVLTAILCSLRHVRQSEFGGENRAGFCLMGACQDCWVWIHDGERLRACTTVVESGMRIVTSQSGEQCPNIAS</sequence>
<dbReference type="InterPro" id="IPR042204">
    <property type="entry name" value="2Fe-2S-bd_N"/>
</dbReference>
<dbReference type="GeneID" id="97303817"/>
<proteinExistence type="predicted"/>